<dbReference type="GO" id="GO:0005737">
    <property type="term" value="C:cytoplasm"/>
    <property type="evidence" value="ECO:0007669"/>
    <property type="project" value="TreeGrafter"/>
</dbReference>
<evidence type="ECO:0000313" key="4">
    <source>
        <dbReference type="Proteomes" id="UP000265000"/>
    </source>
</evidence>
<protein>
    <submittedName>
        <fullName evidence="3">Coiled-coil domain 40 molecular ruler complex subunit</fullName>
    </submittedName>
</protein>
<dbReference type="GO" id="GO:0005929">
    <property type="term" value="C:cilium"/>
    <property type="evidence" value="ECO:0007669"/>
    <property type="project" value="TreeGrafter"/>
</dbReference>
<dbReference type="PANTHER" id="PTHR16275:SF8">
    <property type="entry name" value="COILED-COIL DOMAIN-CONTAINING PROTEIN 40"/>
    <property type="match status" value="1"/>
</dbReference>
<dbReference type="GO" id="GO:0005576">
    <property type="term" value="C:extracellular region"/>
    <property type="evidence" value="ECO:0007669"/>
    <property type="project" value="GOC"/>
</dbReference>
<feature type="region of interest" description="Disordered" evidence="2">
    <location>
        <begin position="404"/>
        <end position="424"/>
    </location>
</feature>
<dbReference type="GO" id="GO:0048793">
    <property type="term" value="P:pronephros development"/>
    <property type="evidence" value="ECO:0007669"/>
    <property type="project" value="Ensembl"/>
</dbReference>
<evidence type="ECO:0000256" key="2">
    <source>
        <dbReference type="SAM" id="MobiDB-lite"/>
    </source>
</evidence>
<dbReference type="GeneTree" id="ENSGT00440000035688"/>
<evidence type="ECO:0000256" key="1">
    <source>
        <dbReference type="SAM" id="Coils"/>
    </source>
</evidence>
<keyword evidence="4" id="KW-1185">Reference proteome</keyword>
<keyword evidence="1" id="KW-0175">Coiled coil</keyword>
<proteinExistence type="predicted"/>
<dbReference type="GO" id="GO:0035082">
    <property type="term" value="P:axoneme assembly"/>
    <property type="evidence" value="ECO:0007669"/>
    <property type="project" value="Ensembl"/>
</dbReference>
<name>A0A3Q2NT97_FUNHE</name>
<dbReference type="GO" id="GO:0001947">
    <property type="term" value="P:heart looping"/>
    <property type="evidence" value="ECO:0007669"/>
    <property type="project" value="Ensembl"/>
</dbReference>
<accession>A0A3Q2NT97</accession>
<dbReference type="PANTHER" id="PTHR16275">
    <property type="entry name" value="COILED-COIL DOMAIN-CONTAINING PROTEIN 40"/>
    <property type="match status" value="1"/>
</dbReference>
<dbReference type="STRING" id="8078.ENSFHEP00000002474"/>
<dbReference type="AlphaFoldDB" id="A0A3Q2NT97"/>
<sequence length="743" mass="86164">MQHVIFAQAVSEDLHSKVKIMNNVRHKVGTEKTQAEEEKIKQDLYVERLTKDLENRTLQAAGYEVQRNAQAQETLEASKSLAEAEMELESLLMMHKKLLQQWNSNIADIRKHDETVNAMQEAVRAIEDEVILLGREIEGYKKSTAVEQENNETLTVQLNWCEMDCVTWNKLISQKQTAREVLQAQYSACLRSLTETKHILATLTKEMSANQTELNNQRSQEEKLSAARLELEENIMAHIQQQLTHSKAATFSQQLISKMATRKKDKMHQLQQLERDSLSVKLESQKVEQQVNSLILTVETLDEELNKQHKLLTSHENVLSSLVRQIKQKETTINNLKNRIAHIVESTGQEDLSPLQIRIKEVLAQIQELAAHIKNDHQLWMLHQGTLVGLSRELGANSKKIRKLQKDNTGMQQKEIRLDSQTEQEEREQAELDKNSKLLRRDLEKLSKLMKKNKQQSETLELENILLETDFIQKLKEAEQESVSVQMKLEKTQEEKENLFRNLLEAERQILLWEKKTQILKETRSVVESELGQEEIQKMKVEIHRMELRVNQLTKEQERLMRESEAAVARRENLVLRKEAMVRGSHKEITKDELRRSSEGLQSKIQKTLKEIADCELVVKELEKGKTIQSEKVLQQKQHLAELCSTSTKLDNDLVNLQDNQYTNQAYLIALQSRNKKLRDVCEGSYKLSSSEETVGAALQSQRERLEDYRSALKRNCEDLPQHQEALRHITQAVEAYIKISQQ</sequence>
<dbReference type="GO" id="GO:0003146">
    <property type="term" value="P:heart jogging"/>
    <property type="evidence" value="ECO:0007669"/>
    <property type="project" value="Ensembl"/>
</dbReference>
<dbReference type="Proteomes" id="UP000265000">
    <property type="component" value="Unplaced"/>
</dbReference>
<organism evidence="3 4">
    <name type="scientific">Fundulus heteroclitus</name>
    <name type="common">Killifish</name>
    <name type="synonym">Mummichog</name>
    <dbReference type="NCBI Taxonomy" id="8078"/>
    <lineage>
        <taxon>Eukaryota</taxon>
        <taxon>Metazoa</taxon>
        <taxon>Chordata</taxon>
        <taxon>Craniata</taxon>
        <taxon>Vertebrata</taxon>
        <taxon>Euteleostomi</taxon>
        <taxon>Actinopterygii</taxon>
        <taxon>Neopterygii</taxon>
        <taxon>Teleostei</taxon>
        <taxon>Neoteleostei</taxon>
        <taxon>Acanthomorphata</taxon>
        <taxon>Ovalentaria</taxon>
        <taxon>Atherinomorphae</taxon>
        <taxon>Cyprinodontiformes</taxon>
        <taxon>Fundulidae</taxon>
        <taxon>Fundulus</taxon>
    </lineage>
</organism>
<dbReference type="InterPro" id="IPR037386">
    <property type="entry name" value="CCDC40"/>
</dbReference>
<evidence type="ECO:0000313" key="3">
    <source>
        <dbReference type="Ensembl" id="ENSFHEP00000002474.1"/>
    </source>
</evidence>
<feature type="coiled-coil region" evidence="1">
    <location>
        <begin position="81"/>
        <end position="129"/>
    </location>
</feature>
<reference evidence="3" key="2">
    <citation type="submission" date="2025-09" db="UniProtKB">
        <authorList>
            <consortium name="Ensembl"/>
        </authorList>
    </citation>
    <scope>IDENTIFICATION</scope>
</reference>
<dbReference type="GO" id="GO:0060287">
    <property type="term" value="P:epithelial cilium movement involved in determination of left/right asymmetry"/>
    <property type="evidence" value="ECO:0007669"/>
    <property type="project" value="Ensembl"/>
</dbReference>
<reference evidence="3" key="1">
    <citation type="submission" date="2025-08" db="UniProtKB">
        <authorList>
            <consortium name="Ensembl"/>
        </authorList>
    </citation>
    <scope>IDENTIFICATION</scope>
</reference>
<dbReference type="Ensembl" id="ENSFHET00000012159.1">
    <property type="protein sequence ID" value="ENSFHEP00000002474.1"/>
    <property type="gene ID" value="ENSFHEG00000003264.1"/>
</dbReference>
<feature type="coiled-coil region" evidence="1">
    <location>
        <begin position="200"/>
        <end position="346"/>
    </location>
</feature>
<dbReference type="Pfam" id="PF08647">
    <property type="entry name" value="BRE1"/>
    <property type="match status" value="1"/>
</dbReference>